<evidence type="ECO:0000256" key="5">
    <source>
        <dbReference type="ARBA" id="ARBA00022519"/>
    </source>
</evidence>
<dbReference type="InterPro" id="IPR051045">
    <property type="entry name" value="TonB-dependent_transducer"/>
</dbReference>
<evidence type="ECO:0000259" key="11">
    <source>
        <dbReference type="PROSITE" id="PS52015"/>
    </source>
</evidence>
<evidence type="ECO:0000256" key="8">
    <source>
        <dbReference type="ARBA" id="ARBA00022989"/>
    </source>
</evidence>
<sequence length="325" mass="33189">MKRAVQIGVFVTLALGLHGLAVVIWTATSDGGAQSGGASGESLVSIEGATPQLAALVESWQAPPVSPEAARAPNLTAPAPVQPRARAPELPRPELAALPPVPLPPVAPASAQRDQPPAPMALPVMAPTLSQAPSLPQPAAPEESRTESLAPPPMADQAPSLPREQAMPAAPAAPTPPASSLQTDPQSGPAPKARPASAGVAAQRAAGSGGGPQAGERNTSQAATLSAGERQSLMANWGATLRAKIERRKRFPVTRTRVRHGRVILKLRVRRDGALLGVAIQKSSGDAALDTAALDAVKRAAPFAAAPKALPGPSFLFSLPVSFRR</sequence>
<keyword evidence="4" id="KW-1003">Cell membrane</keyword>
<organism evidence="12 13">
    <name type="scientific">Pseudodonghicola xiamenensis</name>
    <dbReference type="NCBI Taxonomy" id="337702"/>
    <lineage>
        <taxon>Bacteria</taxon>
        <taxon>Pseudomonadati</taxon>
        <taxon>Pseudomonadota</taxon>
        <taxon>Alphaproteobacteria</taxon>
        <taxon>Rhodobacterales</taxon>
        <taxon>Paracoccaceae</taxon>
        <taxon>Pseudodonghicola</taxon>
    </lineage>
</organism>
<evidence type="ECO:0000256" key="3">
    <source>
        <dbReference type="ARBA" id="ARBA00022448"/>
    </source>
</evidence>
<evidence type="ECO:0000256" key="6">
    <source>
        <dbReference type="ARBA" id="ARBA00022692"/>
    </source>
</evidence>
<feature type="compositionally biased region" description="Low complexity" evidence="10">
    <location>
        <begin position="193"/>
        <end position="206"/>
    </location>
</feature>
<dbReference type="PANTHER" id="PTHR33446:SF2">
    <property type="entry name" value="PROTEIN TONB"/>
    <property type="match status" value="1"/>
</dbReference>
<name>A0A8J3H561_9RHOB</name>
<evidence type="ECO:0000256" key="4">
    <source>
        <dbReference type="ARBA" id="ARBA00022475"/>
    </source>
</evidence>
<evidence type="ECO:0000256" key="9">
    <source>
        <dbReference type="ARBA" id="ARBA00023136"/>
    </source>
</evidence>
<evidence type="ECO:0000256" key="10">
    <source>
        <dbReference type="SAM" id="MobiDB-lite"/>
    </source>
</evidence>
<dbReference type="InterPro" id="IPR006260">
    <property type="entry name" value="TonB/TolA_C"/>
</dbReference>
<evidence type="ECO:0000313" key="12">
    <source>
        <dbReference type="EMBL" id="GHG81396.1"/>
    </source>
</evidence>
<comment type="subcellular location">
    <subcellularLocation>
        <location evidence="1">Cell inner membrane</location>
        <topology evidence="1">Single-pass membrane protein</topology>
        <orientation evidence="1">Periplasmic side</orientation>
    </subcellularLocation>
</comment>
<keyword evidence="7" id="KW-0653">Protein transport</keyword>
<keyword evidence="3" id="KW-0813">Transport</keyword>
<feature type="compositionally biased region" description="Low complexity" evidence="10">
    <location>
        <begin position="121"/>
        <end position="134"/>
    </location>
</feature>
<dbReference type="Pfam" id="PF03544">
    <property type="entry name" value="TonB_C"/>
    <property type="match status" value="1"/>
</dbReference>
<dbReference type="EMBL" id="BNAP01000001">
    <property type="protein sequence ID" value="GHG81396.1"/>
    <property type="molecule type" value="Genomic_DNA"/>
</dbReference>
<protein>
    <recommendedName>
        <fullName evidence="11">TonB C-terminal domain-containing protein</fullName>
    </recommendedName>
</protein>
<reference evidence="12" key="1">
    <citation type="journal article" date="2014" name="Int. J. Syst. Evol. Microbiol.">
        <title>Complete genome sequence of Corynebacterium casei LMG S-19264T (=DSM 44701T), isolated from a smear-ripened cheese.</title>
        <authorList>
            <consortium name="US DOE Joint Genome Institute (JGI-PGF)"/>
            <person name="Walter F."/>
            <person name="Albersmeier A."/>
            <person name="Kalinowski J."/>
            <person name="Ruckert C."/>
        </authorList>
    </citation>
    <scope>NUCLEOTIDE SEQUENCE</scope>
    <source>
        <strain evidence="12">CGMCC 1.7081</strain>
    </source>
</reference>
<accession>A0A8J3H561</accession>
<keyword evidence="9" id="KW-0472">Membrane</keyword>
<keyword evidence="8" id="KW-1133">Transmembrane helix</keyword>
<dbReference type="AlphaFoldDB" id="A0A8J3H561"/>
<keyword evidence="6" id="KW-0812">Transmembrane</keyword>
<comment type="caution">
    <text evidence="12">The sequence shown here is derived from an EMBL/GenBank/DDBJ whole genome shotgun (WGS) entry which is preliminary data.</text>
</comment>
<dbReference type="PANTHER" id="PTHR33446">
    <property type="entry name" value="PROTEIN TONB-RELATED"/>
    <property type="match status" value="1"/>
</dbReference>
<reference evidence="12" key="2">
    <citation type="submission" date="2020-09" db="EMBL/GenBank/DDBJ databases">
        <authorList>
            <person name="Sun Q."/>
            <person name="Zhou Y."/>
        </authorList>
    </citation>
    <scope>NUCLEOTIDE SEQUENCE</scope>
    <source>
        <strain evidence="12">CGMCC 1.7081</strain>
    </source>
</reference>
<evidence type="ECO:0000313" key="13">
    <source>
        <dbReference type="Proteomes" id="UP000611500"/>
    </source>
</evidence>
<feature type="region of interest" description="Disordered" evidence="10">
    <location>
        <begin position="65"/>
        <end position="229"/>
    </location>
</feature>
<dbReference type="NCBIfam" id="TIGR01352">
    <property type="entry name" value="tonB_Cterm"/>
    <property type="match status" value="1"/>
</dbReference>
<dbReference type="GO" id="GO:0098797">
    <property type="term" value="C:plasma membrane protein complex"/>
    <property type="evidence" value="ECO:0007669"/>
    <property type="project" value="TreeGrafter"/>
</dbReference>
<proteinExistence type="inferred from homology"/>
<keyword evidence="13" id="KW-1185">Reference proteome</keyword>
<feature type="domain" description="TonB C-terminal" evidence="11">
    <location>
        <begin position="236"/>
        <end position="325"/>
    </location>
</feature>
<dbReference type="Gene3D" id="3.30.1150.10">
    <property type="match status" value="1"/>
</dbReference>
<dbReference type="GO" id="GO:0031992">
    <property type="term" value="F:energy transducer activity"/>
    <property type="evidence" value="ECO:0007669"/>
    <property type="project" value="TreeGrafter"/>
</dbReference>
<dbReference type="GO" id="GO:0015031">
    <property type="term" value="P:protein transport"/>
    <property type="evidence" value="ECO:0007669"/>
    <property type="project" value="UniProtKB-KW"/>
</dbReference>
<evidence type="ECO:0000256" key="1">
    <source>
        <dbReference type="ARBA" id="ARBA00004383"/>
    </source>
</evidence>
<dbReference type="Proteomes" id="UP000611500">
    <property type="component" value="Unassembled WGS sequence"/>
</dbReference>
<gene>
    <name evidence="12" type="ORF">GCM10010961_05400</name>
</gene>
<evidence type="ECO:0000256" key="7">
    <source>
        <dbReference type="ARBA" id="ARBA00022927"/>
    </source>
</evidence>
<comment type="similarity">
    <text evidence="2">Belongs to the TonB family.</text>
</comment>
<dbReference type="RefSeq" id="WP_028092277.1">
    <property type="nucleotide sequence ID" value="NZ_BNAP01000001.1"/>
</dbReference>
<evidence type="ECO:0000256" key="2">
    <source>
        <dbReference type="ARBA" id="ARBA00006555"/>
    </source>
</evidence>
<keyword evidence="5" id="KW-0997">Cell inner membrane</keyword>
<dbReference type="InterPro" id="IPR037682">
    <property type="entry name" value="TonB_C"/>
</dbReference>
<dbReference type="SUPFAM" id="SSF74653">
    <property type="entry name" value="TolA/TonB C-terminal domain"/>
    <property type="match status" value="1"/>
</dbReference>
<dbReference type="PROSITE" id="PS52015">
    <property type="entry name" value="TONB_CTD"/>
    <property type="match status" value="1"/>
</dbReference>
<dbReference type="GO" id="GO:0055085">
    <property type="term" value="P:transmembrane transport"/>
    <property type="evidence" value="ECO:0007669"/>
    <property type="project" value="InterPro"/>
</dbReference>